<dbReference type="SUPFAM" id="SSF54897">
    <property type="entry name" value="Protease propeptides/inhibitors"/>
    <property type="match status" value="1"/>
</dbReference>
<dbReference type="InterPro" id="IPR057246">
    <property type="entry name" value="CARBOXYPEPT_ZN_1"/>
</dbReference>
<evidence type="ECO:0000256" key="5">
    <source>
        <dbReference type="ARBA" id="ARBA00022645"/>
    </source>
</evidence>
<dbReference type="Gene3D" id="3.40.630.10">
    <property type="entry name" value="Zn peptidases"/>
    <property type="match status" value="1"/>
</dbReference>
<dbReference type="SMART" id="SM00631">
    <property type="entry name" value="Zn_pept"/>
    <property type="match status" value="1"/>
</dbReference>
<comment type="cofactor">
    <cofactor evidence="1">
        <name>Zn(2+)</name>
        <dbReference type="ChEBI" id="CHEBI:29105"/>
    </cofactor>
</comment>
<evidence type="ECO:0000313" key="18">
    <source>
        <dbReference type="Proteomes" id="UP000678499"/>
    </source>
</evidence>
<dbReference type="Pfam" id="PF00246">
    <property type="entry name" value="Peptidase_M14"/>
    <property type="match status" value="1"/>
</dbReference>
<name>A0A7R9BPB1_9CRUS</name>
<dbReference type="PROSITE" id="PS52035">
    <property type="entry name" value="PEPTIDASE_M14"/>
    <property type="match status" value="1"/>
</dbReference>
<keyword evidence="11" id="KW-0482">Metalloprotease</keyword>
<accession>A0A7R9BPB1</accession>
<evidence type="ECO:0000256" key="6">
    <source>
        <dbReference type="ARBA" id="ARBA00022670"/>
    </source>
</evidence>
<dbReference type="EMBL" id="CAJPEX010001452">
    <property type="protein sequence ID" value="CAG0919199.1"/>
    <property type="molecule type" value="Genomic_DNA"/>
</dbReference>
<feature type="domain" description="Peptidase M14" evidence="16">
    <location>
        <begin position="143"/>
        <end position="441"/>
    </location>
</feature>
<reference evidence="17" key="1">
    <citation type="submission" date="2020-11" db="EMBL/GenBank/DDBJ databases">
        <authorList>
            <person name="Tran Van P."/>
        </authorList>
    </citation>
    <scope>NUCLEOTIDE SEQUENCE</scope>
</reference>
<dbReference type="EMBL" id="OA883489">
    <property type="protein sequence ID" value="CAD7279047.1"/>
    <property type="molecule type" value="Genomic_DNA"/>
</dbReference>
<gene>
    <name evidence="17" type="ORF">NMOB1V02_LOCUS6730</name>
</gene>
<feature type="chain" id="PRO_5036210212" description="Peptidase M14 domain-containing protein" evidence="15">
    <location>
        <begin position="24"/>
        <end position="451"/>
    </location>
</feature>
<dbReference type="Gene3D" id="3.30.70.340">
    <property type="entry name" value="Metallocarboxypeptidase-like"/>
    <property type="match status" value="1"/>
</dbReference>
<dbReference type="AlphaFoldDB" id="A0A7R9BPB1"/>
<evidence type="ECO:0000256" key="1">
    <source>
        <dbReference type="ARBA" id="ARBA00001947"/>
    </source>
</evidence>
<dbReference type="OrthoDB" id="3626597at2759"/>
<dbReference type="PROSITE" id="PS00132">
    <property type="entry name" value="CARBOXYPEPT_ZN_1"/>
    <property type="match status" value="1"/>
</dbReference>
<comment type="function">
    <text evidence="13">Involved in the digestion of the blood meal.</text>
</comment>
<evidence type="ECO:0000256" key="13">
    <source>
        <dbReference type="ARBA" id="ARBA00057299"/>
    </source>
</evidence>
<evidence type="ECO:0000256" key="9">
    <source>
        <dbReference type="ARBA" id="ARBA00022801"/>
    </source>
</evidence>
<dbReference type="PANTHER" id="PTHR11705">
    <property type="entry name" value="PROTEASE FAMILY M14 CARBOXYPEPTIDASE A,B"/>
    <property type="match status" value="1"/>
</dbReference>
<keyword evidence="12" id="KW-1015">Disulfide bond</keyword>
<proteinExistence type="inferred from homology"/>
<dbReference type="PRINTS" id="PR00765">
    <property type="entry name" value="CRBOXYPTASEA"/>
</dbReference>
<dbReference type="GO" id="GO:0005615">
    <property type="term" value="C:extracellular space"/>
    <property type="evidence" value="ECO:0007669"/>
    <property type="project" value="TreeGrafter"/>
</dbReference>
<keyword evidence="18" id="KW-1185">Reference proteome</keyword>
<evidence type="ECO:0000256" key="10">
    <source>
        <dbReference type="ARBA" id="ARBA00022833"/>
    </source>
</evidence>
<evidence type="ECO:0000313" key="17">
    <source>
        <dbReference type="EMBL" id="CAD7279047.1"/>
    </source>
</evidence>
<comment type="similarity">
    <text evidence="3 14">Belongs to the peptidase M14 family.</text>
</comment>
<evidence type="ECO:0000256" key="11">
    <source>
        <dbReference type="ARBA" id="ARBA00023049"/>
    </source>
</evidence>
<evidence type="ECO:0000256" key="15">
    <source>
        <dbReference type="SAM" id="SignalP"/>
    </source>
</evidence>
<organism evidence="17">
    <name type="scientific">Notodromas monacha</name>
    <dbReference type="NCBI Taxonomy" id="399045"/>
    <lineage>
        <taxon>Eukaryota</taxon>
        <taxon>Metazoa</taxon>
        <taxon>Ecdysozoa</taxon>
        <taxon>Arthropoda</taxon>
        <taxon>Crustacea</taxon>
        <taxon>Oligostraca</taxon>
        <taxon>Ostracoda</taxon>
        <taxon>Podocopa</taxon>
        <taxon>Podocopida</taxon>
        <taxon>Cypridocopina</taxon>
        <taxon>Cypridoidea</taxon>
        <taxon>Cyprididae</taxon>
        <taxon>Notodromas</taxon>
    </lineage>
</organism>
<keyword evidence="8 15" id="KW-0732">Signal</keyword>
<feature type="signal peptide" evidence="15">
    <location>
        <begin position="1"/>
        <end position="23"/>
    </location>
</feature>
<keyword evidence="7" id="KW-0479">Metal-binding</keyword>
<evidence type="ECO:0000256" key="3">
    <source>
        <dbReference type="ARBA" id="ARBA00005988"/>
    </source>
</evidence>
<sequence length="451" mass="50766">MRDMGQVLLSQLIFAIFFNSANAFLDPRFPNVVGYLVVRTTVDTSNEMAALVKKLNITSSLEDMTSRHVIGKVHFWKTPKKIGRRQGNIDILVSPGEFERIKKVVEDSGKSLSILHHNAYELFENSASRQTRSEAILNMTWTDYHSYNTITGFLENIAAKNKFASIHSIGKTFENREMKVLEINTANAQKGFWIDGGIHAREWISPAVVTFIVNEFVNNYEKHKDVVDAFRWFILPVANPDGYEYSRAEDRLWRKTRSVRPGVNCVGVDPNRNFPYKWMEVAGFNDDVCSPIYAGPNSASEKCVQNIMSFVMQKLQAESSPSKLVAFYIFHSYSEVWLSPWGWTDELPTSYSDLMRVAAAGTAAIKEVYGTVFEHGTSAQILPPLVSGAGDDWAYGDAKVPFVYTIELRDKGIHGFLLPPDQIVASGEEMLAGVKASAREILNILQENRKP</sequence>
<protein>
    <recommendedName>
        <fullName evidence="16">Peptidase M14 domain-containing protein</fullName>
    </recommendedName>
</protein>
<dbReference type="GO" id="GO:0006508">
    <property type="term" value="P:proteolysis"/>
    <property type="evidence" value="ECO:0007669"/>
    <property type="project" value="UniProtKB-KW"/>
</dbReference>
<dbReference type="CDD" id="cd03860">
    <property type="entry name" value="M14_CP_A-B_like"/>
    <property type="match status" value="1"/>
</dbReference>
<dbReference type="GO" id="GO:0008270">
    <property type="term" value="F:zinc ion binding"/>
    <property type="evidence" value="ECO:0007669"/>
    <property type="project" value="InterPro"/>
</dbReference>
<keyword evidence="6" id="KW-0645">Protease</keyword>
<evidence type="ECO:0000256" key="7">
    <source>
        <dbReference type="ARBA" id="ARBA00022723"/>
    </source>
</evidence>
<dbReference type="InterPro" id="IPR000834">
    <property type="entry name" value="Peptidase_M14"/>
</dbReference>
<dbReference type="PANTHER" id="PTHR11705:SF91">
    <property type="entry name" value="FI01817P-RELATED"/>
    <property type="match status" value="1"/>
</dbReference>
<dbReference type="Proteomes" id="UP000678499">
    <property type="component" value="Unassembled WGS sequence"/>
</dbReference>
<dbReference type="FunFam" id="3.40.630.10:FF:000040">
    <property type="entry name" value="zinc carboxypeptidase"/>
    <property type="match status" value="1"/>
</dbReference>
<keyword evidence="10" id="KW-0862">Zinc</keyword>
<evidence type="ECO:0000256" key="14">
    <source>
        <dbReference type="PROSITE-ProRule" id="PRU01379"/>
    </source>
</evidence>
<keyword evidence="9" id="KW-0378">Hydrolase</keyword>
<keyword evidence="4" id="KW-0964">Secreted</keyword>
<evidence type="ECO:0000256" key="12">
    <source>
        <dbReference type="ARBA" id="ARBA00023157"/>
    </source>
</evidence>
<dbReference type="SUPFAM" id="SSF53187">
    <property type="entry name" value="Zn-dependent exopeptidases"/>
    <property type="match status" value="1"/>
</dbReference>
<evidence type="ECO:0000256" key="2">
    <source>
        <dbReference type="ARBA" id="ARBA00004613"/>
    </source>
</evidence>
<evidence type="ECO:0000259" key="16">
    <source>
        <dbReference type="PROSITE" id="PS52035"/>
    </source>
</evidence>
<dbReference type="GO" id="GO:0004181">
    <property type="term" value="F:metallocarboxypeptidase activity"/>
    <property type="evidence" value="ECO:0007669"/>
    <property type="project" value="InterPro"/>
</dbReference>
<feature type="active site" description="Proton donor/acceptor" evidence="14">
    <location>
        <position position="407"/>
    </location>
</feature>
<evidence type="ECO:0000256" key="4">
    <source>
        <dbReference type="ARBA" id="ARBA00022525"/>
    </source>
</evidence>
<keyword evidence="5" id="KW-0121">Carboxypeptidase</keyword>
<comment type="subcellular location">
    <subcellularLocation>
        <location evidence="2">Secreted</location>
    </subcellularLocation>
</comment>
<evidence type="ECO:0000256" key="8">
    <source>
        <dbReference type="ARBA" id="ARBA00022729"/>
    </source>
</evidence>
<dbReference type="InterPro" id="IPR036990">
    <property type="entry name" value="M14A-like_propep"/>
</dbReference>